<dbReference type="GeneID" id="14407965"/>
<keyword evidence="3" id="KW-1185">Reference proteome</keyword>
<dbReference type="STRING" id="867904.Metho_0752"/>
<evidence type="ECO:0000313" key="3">
    <source>
        <dbReference type="Proteomes" id="UP000010866"/>
    </source>
</evidence>
<dbReference type="EMBL" id="CP003362">
    <property type="protein sequence ID" value="AGB49002.1"/>
    <property type="molecule type" value="Genomic_DNA"/>
</dbReference>
<feature type="domain" description="DUS-like FMN-binding" evidence="1">
    <location>
        <begin position="85"/>
        <end position="253"/>
    </location>
</feature>
<sequence>MSDDLFKINVGNLAIKNPIALASMGGITDSRFANEFAEDAGLVILGGYNLDAATNHAASEIVKRGRKEFISDEPLQLIDNELRSVKTESVVAINVRSATLEPLIEAAIMARNANAIIEIDAHCRQPEMTELGIGEAFLSDLPKLRDTILKVKETGAIVSVKVRANVVDNIKMAKAIEDAGADILHVDAMKEGAGADIEAIRKIRDATRLLLIGNNSVNDLNTAKEMFTRGADIVSVGRGIMEDPSLITHLVNETTLIQKELGWYNAPKHVCRGEGDLRGLAFCCMPVKPCPVHSNVKKIGLSPKEFADVKMEFAKGTPLEYGDSTCFGSLVWCCKITKMCPLRDGVLEMIGLSDADYMELKRELADYILDHPKVTGK</sequence>
<dbReference type="InterPro" id="IPR035587">
    <property type="entry name" value="DUS-like_FMN-bd"/>
</dbReference>
<dbReference type="SUPFAM" id="SSF51395">
    <property type="entry name" value="FMN-linked oxidoreductases"/>
    <property type="match status" value="1"/>
</dbReference>
<reference evidence="3" key="1">
    <citation type="submission" date="2012-02" db="EMBL/GenBank/DDBJ databases">
        <title>Complete sequence of chromosome of Methanomethylovorans hollandica DSM 15978.</title>
        <authorList>
            <person name="Lucas S."/>
            <person name="Copeland A."/>
            <person name="Lapidus A."/>
            <person name="Glavina del Rio T."/>
            <person name="Dalin E."/>
            <person name="Tice H."/>
            <person name="Bruce D."/>
            <person name="Goodwin L."/>
            <person name="Pitluck S."/>
            <person name="Peters L."/>
            <person name="Mikhailova N."/>
            <person name="Held B."/>
            <person name="Kyrpides N."/>
            <person name="Mavromatis K."/>
            <person name="Ivanova N."/>
            <person name="Brettin T."/>
            <person name="Detter J.C."/>
            <person name="Han C."/>
            <person name="Larimer F."/>
            <person name="Land M."/>
            <person name="Hauser L."/>
            <person name="Markowitz V."/>
            <person name="Cheng J.-F."/>
            <person name="Hugenholtz P."/>
            <person name="Woyke T."/>
            <person name="Wu D."/>
            <person name="Spring S."/>
            <person name="Schroeder M."/>
            <person name="Brambilla E."/>
            <person name="Klenk H.-P."/>
            <person name="Eisen J.A."/>
        </authorList>
    </citation>
    <scope>NUCLEOTIDE SEQUENCE [LARGE SCALE GENOMIC DNA]</scope>
    <source>
        <strain evidence="3">DSM 15978 / NBRC 107637 / DMS1</strain>
    </source>
</reference>
<dbReference type="InterPro" id="IPR017671">
    <property type="entry name" value="Methan_mark_9"/>
</dbReference>
<dbReference type="KEGG" id="mhz:Metho_0752"/>
<dbReference type="OrthoDB" id="145053at2157"/>
<evidence type="ECO:0000313" key="2">
    <source>
        <dbReference type="EMBL" id="AGB49002.1"/>
    </source>
</evidence>
<dbReference type="Pfam" id="PF01207">
    <property type="entry name" value="Dus"/>
    <property type="match status" value="1"/>
</dbReference>
<proteinExistence type="predicted"/>
<dbReference type="InterPro" id="IPR013785">
    <property type="entry name" value="Aldolase_TIM"/>
</dbReference>
<protein>
    <submittedName>
        <fullName evidence="2">Putative methanogenesis marker domain 9</fullName>
    </submittedName>
</protein>
<organism evidence="2 3">
    <name type="scientific">Methanomethylovorans hollandica (strain DSM 15978 / NBRC 107637 / DMS1)</name>
    <dbReference type="NCBI Taxonomy" id="867904"/>
    <lineage>
        <taxon>Archaea</taxon>
        <taxon>Methanobacteriati</taxon>
        <taxon>Methanobacteriota</taxon>
        <taxon>Stenosarchaea group</taxon>
        <taxon>Methanomicrobia</taxon>
        <taxon>Methanosarcinales</taxon>
        <taxon>Methanosarcinaceae</taxon>
        <taxon>Methanomethylovorans</taxon>
    </lineage>
</organism>
<dbReference type="PANTHER" id="PTHR11082:SF36">
    <property type="entry name" value="DUS-LIKE FMN-BINDING DOMAIN-CONTAINING PROTEIN"/>
    <property type="match status" value="1"/>
</dbReference>
<dbReference type="PANTHER" id="PTHR11082">
    <property type="entry name" value="TRNA-DIHYDROURIDINE SYNTHASE"/>
    <property type="match status" value="1"/>
</dbReference>
<dbReference type="Proteomes" id="UP000010866">
    <property type="component" value="Chromosome"/>
</dbReference>
<dbReference type="RefSeq" id="WP_015324170.1">
    <property type="nucleotide sequence ID" value="NC_019977.1"/>
</dbReference>
<dbReference type="Gene3D" id="3.20.20.70">
    <property type="entry name" value="Aldolase class I"/>
    <property type="match status" value="1"/>
</dbReference>
<gene>
    <name evidence="2" type="ordered locus">Metho_0752</name>
</gene>
<accession>L0KU98</accession>
<dbReference type="HOGENOM" id="CLU_728841_0_0_2"/>
<name>L0KU98_METHD</name>
<dbReference type="AlphaFoldDB" id="L0KU98"/>
<dbReference type="NCBIfam" id="TIGR03277">
    <property type="entry name" value="methan_mark_9"/>
    <property type="match status" value="1"/>
</dbReference>
<evidence type="ECO:0000259" key="1">
    <source>
        <dbReference type="Pfam" id="PF01207"/>
    </source>
</evidence>